<dbReference type="KEGG" id="cput:CONPUDRAFT_116036"/>
<sequence>MVKKDVFGEPGTSGFQLGQSIEPTCVSPDSESQMQICPRTALSDTSSDSLLDFPRSPNQSSAGLCSLLGGAGAHLKPGSAINTGSAHNGFHLTSAYSAPMTLEKAKPRPRIDLDIELESEVCVQGAHLRGTIKLQVPKCIKKEVPLLLSQARVHVVGFECTSSVDNIFIFYQCRAPLSELSGSFDELFDSAAGPLGWKQAREGKFDIPFAILLPEDGSCGVPKGKISFNAGVSVRYITMISIMTQDPLDGKRSIAHFYRDCEVWPCFNITTILSPSSRPLVAETNKNVFMGGQGRLRLSARLHRLYWVSGQRCTVHLCVSNGTKKAIKSAAIALVRTSTIFRPHENRTTGARLDPDECQTSTVTKSLTESTLEVGHQSSRGHASAKGWWMGVDGGQSMEFAHFIII</sequence>
<dbReference type="InterPro" id="IPR014752">
    <property type="entry name" value="Arrestin-like_C"/>
</dbReference>
<dbReference type="OrthoDB" id="298939at2759"/>
<gene>
    <name evidence="2" type="ORF">CONPUDRAFT_116036</name>
</gene>
<dbReference type="InterPro" id="IPR014756">
    <property type="entry name" value="Ig_E-set"/>
</dbReference>
<dbReference type="SUPFAM" id="SSF81296">
    <property type="entry name" value="E set domains"/>
    <property type="match status" value="1"/>
</dbReference>
<dbReference type="Proteomes" id="UP000053558">
    <property type="component" value="Unassembled WGS sequence"/>
</dbReference>
<organism evidence="2 3">
    <name type="scientific">Coniophora puteana (strain RWD-64-598)</name>
    <name type="common">Brown rot fungus</name>
    <dbReference type="NCBI Taxonomy" id="741705"/>
    <lineage>
        <taxon>Eukaryota</taxon>
        <taxon>Fungi</taxon>
        <taxon>Dikarya</taxon>
        <taxon>Basidiomycota</taxon>
        <taxon>Agaricomycotina</taxon>
        <taxon>Agaricomycetes</taxon>
        <taxon>Agaricomycetidae</taxon>
        <taxon>Boletales</taxon>
        <taxon>Coniophorineae</taxon>
        <taxon>Coniophoraceae</taxon>
        <taxon>Coniophora</taxon>
    </lineage>
</organism>
<evidence type="ECO:0000256" key="1">
    <source>
        <dbReference type="SAM" id="MobiDB-lite"/>
    </source>
</evidence>
<dbReference type="GeneID" id="19199199"/>
<dbReference type="OMA" id="RVIGFEC"/>
<feature type="compositionally biased region" description="Polar residues" evidence="1">
    <location>
        <begin position="13"/>
        <end position="33"/>
    </location>
</feature>
<accession>A0A5M3N6G7</accession>
<evidence type="ECO:0008006" key="4">
    <source>
        <dbReference type="Google" id="ProtNLM"/>
    </source>
</evidence>
<dbReference type="EMBL" id="JH711573">
    <property type="protein sequence ID" value="EIW87032.1"/>
    <property type="molecule type" value="Genomic_DNA"/>
</dbReference>
<evidence type="ECO:0000313" key="3">
    <source>
        <dbReference type="Proteomes" id="UP000053558"/>
    </source>
</evidence>
<name>A0A5M3N6G7_CONPW</name>
<feature type="non-terminal residue" evidence="2">
    <location>
        <position position="406"/>
    </location>
</feature>
<protein>
    <recommendedName>
        <fullName evidence="4">Arrestin C-terminal-like domain-containing protein</fullName>
    </recommendedName>
</protein>
<dbReference type="Gene3D" id="2.60.40.640">
    <property type="match status" value="1"/>
</dbReference>
<keyword evidence="3" id="KW-1185">Reference proteome</keyword>
<comment type="caution">
    <text evidence="2">The sequence shown here is derived from an EMBL/GenBank/DDBJ whole genome shotgun (WGS) entry which is preliminary data.</text>
</comment>
<evidence type="ECO:0000313" key="2">
    <source>
        <dbReference type="EMBL" id="EIW87032.1"/>
    </source>
</evidence>
<dbReference type="RefSeq" id="XP_007763649.1">
    <property type="nucleotide sequence ID" value="XM_007765459.1"/>
</dbReference>
<proteinExistence type="predicted"/>
<reference evidence="3" key="1">
    <citation type="journal article" date="2012" name="Science">
        <title>The Paleozoic origin of enzymatic lignin decomposition reconstructed from 31 fungal genomes.</title>
        <authorList>
            <person name="Floudas D."/>
            <person name="Binder M."/>
            <person name="Riley R."/>
            <person name="Barry K."/>
            <person name="Blanchette R.A."/>
            <person name="Henrissat B."/>
            <person name="Martinez A.T."/>
            <person name="Otillar R."/>
            <person name="Spatafora J.W."/>
            <person name="Yadav J.S."/>
            <person name="Aerts A."/>
            <person name="Benoit I."/>
            <person name="Boyd A."/>
            <person name="Carlson A."/>
            <person name="Copeland A."/>
            <person name="Coutinho P.M."/>
            <person name="de Vries R.P."/>
            <person name="Ferreira P."/>
            <person name="Findley K."/>
            <person name="Foster B."/>
            <person name="Gaskell J."/>
            <person name="Glotzer D."/>
            <person name="Gorecki P."/>
            <person name="Heitman J."/>
            <person name="Hesse C."/>
            <person name="Hori C."/>
            <person name="Igarashi K."/>
            <person name="Jurgens J.A."/>
            <person name="Kallen N."/>
            <person name="Kersten P."/>
            <person name="Kohler A."/>
            <person name="Kuees U."/>
            <person name="Kumar T.K.A."/>
            <person name="Kuo A."/>
            <person name="LaButti K."/>
            <person name="Larrondo L.F."/>
            <person name="Lindquist E."/>
            <person name="Ling A."/>
            <person name="Lombard V."/>
            <person name="Lucas S."/>
            <person name="Lundell T."/>
            <person name="Martin R."/>
            <person name="McLaughlin D.J."/>
            <person name="Morgenstern I."/>
            <person name="Morin E."/>
            <person name="Murat C."/>
            <person name="Nagy L.G."/>
            <person name="Nolan M."/>
            <person name="Ohm R.A."/>
            <person name="Patyshakuliyeva A."/>
            <person name="Rokas A."/>
            <person name="Ruiz-Duenas F.J."/>
            <person name="Sabat G."/>
            <person name="Salamov A."/>
            <person name="Samejima M."/>
            <person name="Schmutz J."/>
            <person name="Slot J.C."/>
            <person name="St John F."/>
            <person name="Stenlid J."/>
            <person name="Sun H."/>
            <person name="Sun S."/>
            <person name="Syed K."/>
            <person name="Tsang A."/>
            <person name="Wiebenga A."/>
            <person name="Young D."/>
            <person name="Pisabarro A."/>
            <person name="Eastwood D.C."/>
            <person name="Martin F."/>
            <person name="Cullen D."/>
            <person name="Grigoriev I.V."/>
            <person name="Hibbett D.S."/>
        </authorList>
    </citation>
    <scope>NUCLEOTIDE SEQUENCE [LARGE SCALE GENOMIC DNA]</scope>
    <source>
        <strain evidence="3">RWD-64-598 SS2</strain>
    </source>
</reference>
<feature type="region of interest" description="Disordered" evidence="1">
    <location>
        <begin position="1"/>
        <end position="33"/>
    </location>
</feature>
<dbReference type="AlphaFoldDB" id="A0A5M3N6G7"/>